<protein>
    <submittedName>
        <fullName evidence="2">Uncharacterized protein</fullName>
    </submittedName>
</protein>
<dbReference type="AlphaFoldDB" id="A0A5C3PHV8"/>
<feature type="non-terminal residue" evidence="2">
    <location>
        <position position="138"/>
    </location>
</feature>
<accession>A0A5C3PHV8</accession>
<proteinExistence type="predicted"/>
<evidence type="ECO:0000313" key="3">
    <source>
        <dbReference type="Proteomes" id="UP000308197"/>
    </source>
</evidence>
<evidence type="ECO:0000313" key="2">
    <source>
        <dbReference type="EMBL" id="TFK87830.1"/>
    </source>
</evidence>
<keyword evidence="3" id="KW-1185">Reference proteome</keyword>
<organism evidence="2 3">
    <name type="scientific">Polyporus arcularius HHB13444</name>
    <dbReference type="NCBI Taxonomy" id="1314778"/>
    <lineage>
        <taxon>Eukaryota</taxon>
        <taxon>Fungi</taxon>
        <taxon>Dikarya</taxon>
        <taxon>Basidiomycota</taxon>
        <taxon>Agaricomycotina</taxon>
        <taxon>Agaricomycetes</taxon>
        <taxon>Polyporales</taxon>
        <taxon>Polyporaceae</taxon>
        <taxon>Polyporus</taxon>
    </lineage>
</organism>
<dbReference type="Proteomes" id="UP000308197">
    <property type="component" value="Unassembled WGS sequence"/>
</dbReference>
<feature type="region of interest" description="Disordered" evidence="1">
    <location>
        <begin position="48"/>
        <end position="73"/>
    </location>
</feature>
<feature type="compositionally biased region" description="Low complexity" evidence="1">
    <location>
        <begin position="60"/>
        <end position="73"/>
    </location>
</feature>
<reference evidence="2 3" key="1">
    <citation type="journal article" date="2019" name="Nat. Ecol. Evol.">
        <title>Megaphylogeny resolves global patterns of mushroom evolution.</title>
        <authorList>
            <person name="Varga T."/>
            <person name="Krizsan K."/>
            <person name="Foldi C."/>
            <person name="Dima B."/>
            <person name="Sanchez-Garcia M."/>
            <person name="Sanchez-Ramirez S."/>
            <person name="Szollosi G.J."/>
            <person name="Szarkandi J.G."/>
            <person name="Papp V."/>
            <person name="Albert L."/>
            <person name="Andreopoulos W."/>
            <person name="Angelini C."/>
            <person name="Antonin V."/>
            <person name="Barry K.W."/>
            <person name="Bougher N.L."/>
            <person name="Buchanan P."/>
            <person name="Buyck B."/>
            <person name="Bense V."/>
            <person name="Catcheside P."/>
            <person name="Chovatia M."/>
            <person name="Cooper J."/>
            <person name="Damon W."/>
            <person name="Desjardin D."/>
            <person name="Finy P."/>
            <person name="Geml J."/>
            <person name="Haridas S."/>
            <person name="Hughes K."/>
            <person name="Justo A."/>
            <person name="Karasinski D."/>
            <person name="Kautmanova I."/>
            <person name="Kiss B."/>
            <person name="Kocsube S."/>
            <person name="Kotiranta H."/>
            <person name="LaButti K.M."/>
            <person name="Lechner B.E."/>
            <person name="Liimatainen K."/>
            <person name="Lipzen A."/>
            <person name="Lukacs Z."/>
            <person name="Mihaltcheva S."/>
            <person name="Morgado L.N."/>
            <person name="Niskanen T."/>
            <person name="Noordeloos M.E."/>
            <person name="Ohm R.A."/>
            <person name="Ortiz-Santana B."/>
            <person name="Ovrebo C."/>
            <person name="Racz N."/>
            <person name="Riley R."/>
            <person name="Savchenko A."/>
            <person name="Shiryaev A."/>
            <person name="Soop K."/>
            <person name="Spirin V."/>
            <person name="Szebenyi C."/>
            <person name="Tomsovsky M."/>
            <person name="Tulloss R.E."/>
            <person name="Uehling J."/>
            <person name="Grigoriev I.V."/>
            <person name="Vagvolgyi C."/>
            <person name="Papp T."/>
            <person name="Martin F.M."/>
            <person name="Miettinen O."/>
            <person name="Hibbett D.S."/>
            <person name="Nagy L.G."/>
        </authorList>
    </citation>
    <scope>NUCLEOTIDE SEQUENCE [LARGE SCALE GENOMIC DNA]</scope>
    <source>
        <strain evidence="2 3">HHB13444</strain>
    </source>
</reference>
<feature type="non-terminal residue" evidence="2">
    <location>
        <position position="1"/>
    </location>
</feature>
<dbReference type="EMBL" id="ML211137">
    <property type="protein sequence ID" value="TFK87830.1"/>
    <property type="molecule type" value="Genomic_DNA"/>
</dbReference>
<name>A0A5C3PHV8_9APHY</name>
<sequence>LRDHDAVISGSVALRFFLPDEAWTPTDIDIYVSDGQFDALRERLKSDPGLGCVERRPEDGSSSSSSQLPSLGSEYTVKEVAKFTTPTGRMLDLVRSRDKSAMSPMLEFWSTLPANFITPDAFACLYHKYTLNRQIVLK</sequence>
<gene>
    <name evidence="2" type="ORF">K466DRAFT_441640</name>
</gene>
<dbReference type="InParanoid" id="A0A5C3PHV8"/>
<evidence type="ECO:0000256" key="1">
    <source>
        <dbReference type="SAM" id="MobiDB-lite"/>
    </source>
</evidence>